<name>A0ABW4CMS3_9LACO</name>
<protein>
    <submittedName>
        <fullName evidence="1">Uncharacterized protein</fullName>
    </submittedName>
</protein>
<keyword evidence="2" id="KW-1185">Reference proteome</keyword>
<reference evidence="2" key="1">
    <citation type="journal article" date="2019" name="Int. J. Syst. Evol. Microbiol.">
        <title>The Global Catalogue of Microorganisms (GCM) 10K type strain sequencing project: providing services to taxonomists for standard genome sequencing and annotation.</title>
        <authorList>
            <consortium name="The Broad Institute Genomics Platform"/>
            <consortium name="The Broad Institute Genome Sequencing Center for Infectious Disease"/>
            <person name="Wu L."/>
            <person name="Ma J."/>
        </authorList>
    </citation>
    <scope>NUCLEOTIDE SEQUENCE [LARGE SCALE GENOMIC DNA]</scope>
    <source>
        <strain evidence="2">CCM 8947</strain>
    </source>
</reference>
<comment type="caution">
    <text evidence="1">The sequence shown here is derived from an EMBL/GenBank/DDBJ whole genome shotgun (WGS) entry which is preliminary data.</text>
</comment>
<evidence type="ECO:0000313" key="2">
    <source>
        <dbReference type="Proteomes" id="UP001597192"/>
    </source>
</evidence>
<proteinExistence type="predicted"/>
<dbReference type="Proteomes" id="UP001597192">
    <property type="component" value="Unassembled WGS sequence"/>
</dbReference>
<dbReference type="RefSeq" id="WP_125698462.1">
    <property type="nucleotide sequence ID" value="NZ_JBHTOG010000008.1"/>
</dbReference>
<evidence type="ECO:0000313" key="1">
    <source>
        <dbReference type="EMBL" id="MFD1431464.1"/>
    </source>
</evidence>
<accession>A0ABW4CMS3</accession>
<gene>
    <name evidence="1" type="ORF">ACFQ47_02020</name>
</gene>
<dbReference type="EMBL" id="JBHTOG010000008">
    <property type="protein sequence ID" value="MFD1431464.1"/>
    <property type="molecule type" value="Genomic_DNA"/>
</dbReference>
<organism evidence="1 2">
    <name type="scientific">Lacticaseibacillus yichunensis</name>
    <dbReference type="NCBI Taxonomy" id="2486015"/>
    <lineage>
        <taxon>Bacteria</taxon>
        <taxon>Bacillati</taxon>
        <taxon>Bacillota</taxon>
        <taxon>Bacilli</taxon>
        <taxon>Lactobacillales</taxon>
        <taxon>Lactobacillaceae</taxon>
        <taxon>Lacticaseibacillus</taxon>
    </lineage>
</organism>
<sequence length="98" mass="11005">MRTIELLALLADQGINTNVYLQTDGPRAVFRTFRTLTENESLQLIFVPQTGGHPLKVWELRVLINRPELRGAYLLGDGETGPQAIFGFQEQDDGLVLH</sequence>